<evidence type="ECO:0000256" key="2">
    <source>
        <dbReference type="ARBA" id="ARBA00023125"/>
    </source>
</evidence>
<dbReference type="Proteomes" id="UP001142175">
    <property type="component" value="Unassembled WGS sequence"/>
</dbReference>
<gene>
    <name evidence="6" type="ORF">NU887_09270</name>
</gene>
<organism evidence="6 7">
    <name type="scientific">Aquiflexum gelatinilyticum</name>
    <dbReference type="NCBI Taxonomy" id="2961943"/>
    <lineage>
        <taxon>Bacteria</taxon>
        <taxon>Pseudomonadati</taxon>
        <taxon>Bacteroidota</taxon>
        <taxon>Cytophagia</taxon>
        <taxon>Cytophagales</taxon>
        <taxon>Cyclobacteriaceae</taxon>
        <taxon>Aquiflexum</taxon>
    </lineage>
</organism>
<dbReference type="PRINTS" id="PR00038">
    <property type="entry name" value="HTHLUXR"/>
</dbReference>
<keyword evidence="1" id="KW-0805">Transcription regulation</keyword>
<protein>
    <submittedName>
        <fullName evidence="6">Helix-turn-helix transcriptional regulator</fullName>
    </submittedName>
</protein>
<evidence type="ECO:0000256" key="1">
    <source>
        <dbReference type="ARBA" id="ARBA00023015"/>
    </source>
</evidence>
<dbReference type="PROSITE" id="PS50043">
    <property type="entry name" value="HTH_LUXR_2"/>
    <property type="match status" value="1"/>
</dbReference>
<evidence type="ECO:0000259" key="5">
    <source>
        <dbReference type="PROSITE" id="PS50043"/>
    </source>
</evidence>
<dbReference type="EMBL" id="JANSUY010000005">
    <property type="protein sequence ID" value="MCR9015224.1"/>
    <property type="molecule type" value="Genomic_DNA"/>
</dbReference>
<dbReference type="AlphaFoldDB" id="A0A9X2P8M0"/>
<feature type="domain" description="HTH luxR-type" evidence="5">
    <location>
        <begin position="90"/>
        <end position="152"/>
    </location>
</feature>
<dbReference type="InterPro" id="IPR000792">
    <property type="entry name" value="Tscrpt_reg_LuxR_C"/>
</dbReference>
<accession>A0A9X2P8M0</accession>
<feature type="transmembrane region" description="Helical" evidence="4">
    <location>
        <begin position="46"/>
        <end position="65"/>
    </location>
</feature>
<dbReference type="SMART" id="SM00421">
    <property type="entry name" value="HTH_LUXR"/>
    <property type="match status" value="1"/>
</dbReference>
<dbReference type="Pfam" id="PF00196">
    <property type="entry name" value="GerE"/>
    <property type="match status" value="1"/>
</dbReference>
<comment type="caution">
    <text evidence="6">The sequence shown here is derived from an EMBL/GenBank/DDBJ whole genome shotgun (WGS) entry which is preliminary data.</text>
</comment>
<dbReference type="GO" id="GO:0006355">
    <property type="term" value="P:regulation of DNA-templated transcription"/>
    <property type="evidence" value="ECO:0007669"/>
    <property type="project" value="InterPro"/>
</dbReference>
<dbReference type="PANTHER" id="PTHR44688">
    <property type="entry name" value="DNA-BINDING TRANSCRIPTIONAL ACTIVATOR DEVR_DOSR"/>
    <property type="match status" value="1"/>
</dbReference>
<dbReference type="InterPro" id="IPR036388">
    <property type="entry name" value="WH-like_DNA-bd_sf"/>
</dbReference>
<dbReference type="CDD" id="cd06170">
    <property type="entry name" value="LuxR_C_like"/>
    <property type="match status" value="1"/>
</dbReference>
<keyword evidence="7" id="KW-1185">Reference proteome</keyword>
<keyword evidence="4" id="KW-0812">Transmembrane</keyword>
<proteinExistence type="predicted"/>
<dbReference type="InterPro" id="IPR016032">
    <property type="entry name" value="Sig_transdc_resp-reg_C-effctor"/>
</dbReference>
<reference evidence="6" key="1">
    <citation type="submission" date="2022-08" db="EMBL/GenBank/DDBJ databases">
        <authorList>
            <person name="Zhang D."/>
        </authorList>
    </citation>
    <scope>NUCLEOTIDE SEQUENCE</scope>
    <source>
        <strain evidence="6">XJ19-11</strain>
    </source>
</reference>
<keyword evidence="4" id="KW-1133">Transmembrane helix</keyword>
<evidence type="ECO:0000256" key="4">
    <source>
        <dbReference type="SAM" id="Phobius"/>
    </source>
</evidence>
<dbReference type="GO" id="GO:0003677">
    <property type="term" value="F:DNA binding"/>
    <property type="evidence" value="ECO:0007669"/>
    <property type="project" value="UniProtKB-KW"/>
</dbReference>
<keyword evidence="4" id="KW-0472">Membrane</keyword>
<evidence type="ECO:0000313" key="6">
    <source>
        <dbReference type="EMBL" id="MCR9015224.1"/>
    </source>
</evidence>
<name>A0A9X2P8M0_9BACT</name>
<dbReference type="Gene3D" id="1.10.10.10">
    <property type="entry name" value="Winged helix-like DNA-binding domain superfamily/Winged helix DNA-binding domain"/>
    <property type="match status" value="1"/>
</dbReference>
<dbReference type="SUPFAM" id="SSF46894">
    <property type="entry name" value="C-terminal effector domain of the bipartite response regulators"/>
    <property type="match status" value="1"/>
</dbReference>
<sequence>MRTLLANPDALFRFQKILLPSYALLFIGAAYILFGEVADKLEWNETVYVLVLIMAASFGISFAWARIEYSKVRVLMDKLQTAEKNKETSLQHRLNQLSFKEKEVLNHILAGKSNKEICATLFIEHSTLKSHINHIYKKLGFNSRKEIVLALK</sequence>
<dbReference type="PANTHER" id="PTHR44688:SF16">
    <property type="entry name" value="DNA-BINDING TRANSCRIPTIONAL ACTIVATOR DEVR_DOSR"/>
    <property type="match status" value="1"/>
</dbReference>
<feature type="transmembrane region" description="Helical" evidence="4">
    <location>
        <begin position="17"/>
        <end position="34"/>
    </location>
</feature>
<keyword evidence="2" id="KW-0238">DNA-binding</keyword>
<evidence type="ECO:0000313" key="7">
    <source>
        <dbReference type="Proteomes" id="UP001142175"/>
    </source>
</evidence>
<evidence type="ECO:0000256" key="3">
    <source>
        <dbReference type="ARBA" id="ARBA00023163"/>
    </source>
</evidence>
<dbReference type="RefSeq" id="WP_258423085.1">
    <property type="nucleotide sequence ID" value="NZ_JANSUY010000005.1"/>
</dbReference>
<keyword evidence="3" id="KW-0804">Transcription</keyword>